<feature type="region of interest" description="Disordered" evidence="1">
    <location>
        <begin position="64"/>
        <end position="100"/>
    </location>
</feature>
<proteinExistence type="predicted"/>
<dbReference type="EMBL" id="BPLR01003430">
    <property type="protein sequence ID" value="GIX84480.1"/>
    <property type="molecule type" value="Genomic_DNA"/>
</dbReference>
<organism evidence="2 3">
    <name type="scientific">Caerostris extrusa</name>
    <name type="common">Bark spider</name>
    <name type="synonym">Caerostris bankana</name>
    <dbReference type="NCBI Taxonomy" id="172846"/>
    <lineage>
        <taxon>Eukaryota</taxon>
        <taxon>Metazoa</taxon>
        <taxon>Ecdysozoa</taxon>
        <taxon>Arthropoda</taxon>
        <taxon>Chelicerata</taxon>
        <taxon>Arachnida</taxon>
        <taxon>Araneae</taxon>
        <taxon>Araneomorphae</taxon>
        <taxon>Entelegynae</taxon>
        <taxon>Araneoidea</taxon>
        <taxon>Araneidae</taxon>
        <taxon>Caerostris</taxon>
    </lineage>
</organism>
<keyword evidence="3" id="KW-1185">Reference proteome</keyword>
<reference evidence="2 3" key="1">
    <citation type="submission" date="2021-06" db="EMBL/GenBank/DDBJ databases">
        <title>Caerostris extrusa draft genome.</title>
        <authorList>
            <person name="Kono N."/>
            <person name="Arakawa K."/>
        </authorList>
    </citation>
    <scope>NUCLEOTIDE SEQUENCE [LARGE SCALE GENOMIC DNA]</scope>
</reference>
<sequence length="266" mass="28632">MNHISDSHYIRKSGDGRHPLRCPRSSPRQRPPWRTRPSGQHRVSTSSRIQDAYGNNAFGYTIKDGLGATNSRSEGPTGGLRRRRTRIQGHRQDQRARTAASAPAAALIASPYAGPVAPVVNHVAPAVAVGHVASYAAPLAVAAPVAYGGVIGHGAALGLGAPLGLGYGAGLGLGYSRSWSCSWWPLDWDMAWVLARDSTINSFKFNYSKQLHMTTIIKLSAQIEIPNMPLPTAASLSSSVDLTFKTHNKSPFCKMGTLLQPFYFIM</sequence>
<feature type="compositionally biased region" description="Basic and acidic residues" evidence="1">
    <location>
        <begin position="1"/>
        <end position="18"/>
    </location>
</feature>
<feature type="region of interest" description="Disordered" evidence="1">
    <location>
        <begin position="1"/>
        <end position="49"/>
    </location>
</feature>
<protein>
    <submittedName>
        <fullName evidence="2">Adult-specific rigid cuticular protein 15.7</fullName>
    </submittedName>
</protein>
<dbReference type="Proteomes" id="UP001054945">
    <property type="component" value="Unassembled WGS sequence"/>
</dbReference>
<name>A0AAV4NJJ3_CAEEX</name>
<comment type="caution">
    <text evidence="2">The sequence shown here is derived from an EMBL/GenBank/DDBJ whole genome shotgun (WGS) entry which is preliminary data.</text>
</comment>
<dbReference type="AlphaFoldDB" id="A0AAV4NJJ3"/>
<evidence type="ECO:0000256" key="1">
    <source>
        <dbReference type="SAM" id="MobiDB-lite"/>
    </source>
</evidence>
<evidence type="ECO:0000313" key="3">
    <source>
        <dbReference type="Proteomes" id="UP001054945"/>
    </source>
</evidence>
<gene>
    <name evidence="2" type="primary">CU57_12</name>
    <name evidence="2" type="ORF">CEXT_499341</name>
</gene>
<accession>A0AAV4NJJ3</accession>
<evidence type="ECO:0000313" key="2">
    <source>
        <dbReference type="EMBL" id="GIX84480.1"/>
    </source>
</evidence>
<feature type="compositionally biased region" description="Basic residues" evidence="1">
    <location>
        <begin position="80"/>
        <end position="89"/>
    </location>
</feature>